<sequence>MLVVIKKLQALVAKLKNRVVTKQTRKLEKCAERTDLVHELCIKRVEMAEAIKQHLEDRAYDKLESDVNAVEAERKQAAELLEEVNKL</sequence>
<reference evidence="2 3" key="1">
    <citation type="submission" date="2014-02" db="EMBL/GenBank/DDBJ databases">
        <title>The complete genome of the phage of Vibrio sp. which is highly homologous to Vibro cyclitrophicus was sequenced and analyzed.</title>
        <authorList>
            <person name="Li Z."/>
            <person name="Xu Y."/>
            <person name="Zhang J."/>
        </authorList>
    </citation>
    <scope>NUCLEOTIDE SEQUENCE [LARGE SCALE GENOMIC DNA]</scope>
    <source>
        <strain evidence="2">Phi-Vc1</strain>
    </source>
</reference>
<keyword evidence="3" id="KW-1185">Reference proteome</keyword>
<evidence type="ECO:0000313" key="2">
    <source>
        <dbReference type="EMBL" id="AHN84686.1"/>
    </source>
</evidence>
<accession>X2KU78</accession>
<organism evidence="2 3">
    <name type="scientific">Vibrio phage Vc1</name>
    <dbReference type="NCBI Taxonomy" id="1480731"/>
    <lineage>
        <taxon>Viruses</taxon>
        <taxon>Duplodnaviria</taxon>
        <taxon>Heunggongvirae</taxon>
        <taxon>Uroviricota</taxon>
        <taxon>Caudoviricetes</taxon>
        <taxon>Drexlerviridae</taxon>
        <taxon>Jhansiroadvirus</taxon>
        <taxon>Jhansiroadvirus gwaliVC1</taxon>
    </lineage>
</organism>
<feature type="coiled-coil region" evidence="1">
    <location>
        <begin position="60"/>
        <end position="87"/>
    </location>
</feature>
<dbReference type="Proteomes" id="UP000019741">
    <property type="component" value="Segment"/>
</dbReference>
<evidence type="ECO:0000256" key="1">
    <source>
        <dbReference type="SAM" id="Coils"/>
    </source>
</evidence>
<dbReference type="EMBL" id="KJ502657">
    <property type="protein sequence ID" value="AHN84686.1"/>
    <property type="molecule type" value="Genomic_DNA"/>
</dbReference>
<keyword evidence="1" id="KW-0175">Coiled coil</keyword>
<protein>
    <submittedName>
        <fullName evidence="2">Uncharacterized protein</fullName>
    </submittedName>
</protein>
<proteinExistence type="predicted"/>
<evidence type="ECO:0000313" key="3">
    <source>
        <dbReference type="Proteomes" id="UP000019741"/>
    </source>
</evidence>
<name>X2KU78_9CAUD</name>
<gene>
    <name evidence="2" type="ORF">PV_035</name>
</gene>